<dbReference type="SUPFAM" id="SSF81606">
    <property type="entry name" value="PP2C-like"/>
    <property type="match status" value="1"/>
</dbReference>
<dbReference type="Proteomes" id="UP000834106">
    <property type="component" value="Chromosome 5"/>
</dbReference>
<accession>A0AAD1Z410</accession>
<name>A0AAD1Z410_9LAMI</name>
<keyword evidence="2" id="KW-1185">Reference proteome</keyword>
<proteinExistence type="predicted"/>
<dbReference type="InterPro" id="IPR036457">
    <property type="entry name" value="PPM-type-like_dom_sf"/>
</dbReference>
<dbReference type="Gene3D" id="3.60.40.10">
    <property type="entry name" value="PPM-type phosphatase domain"/>
    <property type="match status" value="1"/>
</dbReference>
<sequence length="191" mass="21536">MENTFILCFSIGKLTDVKHYLSKYVKIYLLSHFPFLLVFIPGREATVLLLTRTHIRVVPQPEMILIPVFIAVSKAAGCYHQQQGVSTAWAYPLSMTGFSEDSDEVAERNLNHLPDVSPVVGAVAVAGMLHRMEDTVTIETNLCLPHINQCRPVHFFGVFYGHGGAHVAIMCRDWMHVMRLECPHTTKFKRG</sequence>
<dbReference type="AlphaFoldDB" id="A0AAD1Z410"/>
<protein>
    <submittedName>
        <fullName evidence="1">Uncharacterized protein</fullName>
    </submittedName>
</protein>
<evidence type="ECO:0000313" key="1">
    <source>
        <dbReference type="EMBL" id="CAI9762379.1"/>
    </source>
</evidence>
<evidence type="ECO:0000313" key="2">
    <source>
        <dbReference type="Proteomes" id="UP000834106"/>
    </source>
</evidence>
<reference evidence="1" key="1">
    <citation type="submission" date="2023-05" db="EMBL/GenBank/DDBJ databases">
        <authorList>
            <person name="Huff M."/>
        </authorList>
    </citation>
    <scope>NUCLEOTIDE SEQUENCE</scope>
</reference>
<gene>
    <name evidence="1" type="ORF">FPE_LOCUS9809</name>
</gene>
<organism evidence="1 2">
    <name type="scientific">Fraxinus pennsylvanica</name>
    <dbReference type="NCBI Taxonomy" id="56036"/>
    <lineage>
        <taxon>Eukaryota</taxon>
        <taxon>Viridiplantae</taxon>
        <taxon>Streptophyta</taxon>
        <taxon>Embryophyta</taxon>
        <taxon>Tracheophyta</taxon>
        <taxon>Spermatophyta</taxon>
        <taxon>Magnoliopsida</taxon>
        <taxon>eudicotyledons</taxon>
        <taxon>Gunneridae</taxon>
        <taxon>Pentapetalae</taxon>
        <taxon>asterids</taxon>
        <taxon>lamiids</taxon>
        <taxon>Lamiales</taxon>
        <taxon>Oleaceae</taxon>
        <taxon>Oleeae</taxon>
        <taxon>Fraxinus</taxon>
    </lineage>
</organism>
<dbReference type="EMBL" id="OU503040">
    <property type="protein sequence ID" value="CAI9762379.1"/>
    <property type="molecule type" value="Genomic_DNA"/>
</dbReference>